<dbReference type="GO" id="GO:0000976">
    <property type="term" value="F:transcription cis-regulatory region binding"/>
    <property type="evidence" value="ECO:0007669"/>
    <property type="project" value="TreeGrafter"/>
</dbReference>
<organism evidence="5 6">
    <name type="scientific">Candidatus Accumulibacter aalborgensis</name>
    <dbReference type="NCBI Taxonomy" id="1860102"/>
    <lineage>
        <taxon>Bacteria</taxon>
        <taxon>Pseudomonadati</taxon>
        <taxon>Pseudomonadota</taxon>
        <taxon>Betaproteobacteria</taxon>
        <taxon>Candidatus Accumulibacter</taxon>
    </lineage>
</organism>
<protein>
    <submittedName>
        <fullName evidence="5">DNA-binding domain-containing protein, AraC-type</fullName>
    </submittedName>
</protein>
<dbReference type="PROSITE" id="PS01124">
    <property type="entry name" value="HTH_ARAC_FAMILY_2"/>
    <property type="match status" value="1"/>
</dbReference>
<dbReference type="PANTHER" id="PTHR47894:SF4">
    <property type="entry name" value="HTH-TYPE TRANSCRIPTIONAL REGULATOR GADX"/>
    <property type="match status" value="1"/>
</dbReference>
<dbReference type="Pfam" id="PF12833">
    <property type="entry name" value="HTH_18"/>
    <property type="match status" value="1"/>
</dbReference>
<keyword evidence="3" id="KW-0804">Transcription</keyword>
<reference evidence="5 6" key="1">
    <citation type="submission" date="2016-06" db="EMBL/GenBank/DDBJ databases">
        <authorList>
            <person name="Kjaerup R.B."/>
            <person name="Dalgaard T.S."/>
            <person name="Juul-Madsen H.R."/>
        </authorList>
    </citation>
    <scope>NUCLEOTIDE SEQUENCE [LARGE SCALE GENOMIC DNA]</scope>
    <source>
        <strain evidence="5">3</strain>
    </source>
</reference>
<sequence>MNHTPWGCFTRSESVFDNPERTIAFATLGKLFKACARETTCPHFGLLVGQRSDASALGAAGFLMRNAPDVITALNELVSNFDLHNRGATPFLEVSDETSLLGYQIYHRGVEGSDQISDGAMAIGWNIMRTLCGPEWLPAEIHFRHDRPEDVGAYRRFFQAPLRFNAAHSALAFRTTWLTRKVCLADPLLRRHFLQYVSEIRRHSRQDFRDKAHGALLLLISSNRCSLEELARHFSMHPRTLNRRLKDSGTSFRDLYNAARHDTARQLLRDTVSSIDAIAGLLGYSGASAFNRAFAQWEGVPPATWRKSP</sequence>
<dbReference type="STRING" id="1860102.ACCAA_1050004"/>
<dbReference type="SMART" id="SM00342">
    <property type="entry name" value="HTH_ARAC"/>
    <property type="match status" value="1"/>
</dbReference>
<evidence type="ECO:0000313" key="5">
    <source>
        <dbReference type="EMBL" id="SBT03490.1"/>
    </source>
</evidence>
<proteinExistence type="predicted"/>
<evidence type="ECO:0000256" key="2">
    <source>
        <dbReference type="ARBA" id="ARBA00023125"/>
    </source>
</evidence>
<name>A0A1A8XE92_9PROT</name>
<keyword evidence="2 5" id="KW-0238">DNA-binding</keyword>
<feature type="domain" description="HTH araC/xylS-type" evidence="4">
    <location>
        <begin position="210"/>
        <end position="308"/>
    </location>
</feature>
<evidence type="ECO:0000256" key="1">
    <source>
        <dbReference type="ARBA" id="ARBA00023015"/>
    </source>
</evidence>
<evidence type="ECO:0000313" key="6">
    <source>
        <dbReference type="Proteomes" id="UP000199169"/>
    </source>
</evidence>
<dbReference type="EMBL" id="FLQX01000008">
    <property type="protein sequence ID" value="SBT03490.1"/>
    <property type="molecule type" value="Genomic_DNA"/>
</dbReference>
<evidence type="ECO:0000259" key="4">
    <source>
        <dbReference type="PROSITE" id="PS01124"/>
    </source>
</evidence>
<dbReference type="GO" id="GO:0003700">
    <property type="term" value="F:DNA-binding transcription factor activity"/>
    <property type="evidence" value="ECO:0007669"/>
    <property type="project" value="InterPro"/>
</dbReference>
<gene>
    <name evidence="5" type="ORF">ACCAA_1050004</name>
</gene>
<dbReference type="PANTHER" id="PTHR47894">
    <property type="entry name" value="HTH-TYPE TRANSCRIPTIONAL REGULATOR GADX"/>
    <property type="match status" value="1"/>
</dbReference>
<dbReference type="GO" id="GO:0005829">
    <property type="term" value="C:cytosol"/>
    <property type="evidence" value="ECO:0007669"/>
    <property type="project" value="TreeGrafter"/>
</dbReference>
<evidence type="ECO:0000256" key="3">
    <source>
        <dbReference type="ARBA" id="ARBA00023163"/>
    </source>
</evidence>
<dbReference type="InterPro" id="IPR032687">
    <property type="entry name" value="AraC-type_N"/>
</dbReference>
<keyword evidence="6" id="KW-1185">Reference proteome</keyword>
<dbReference type="SUPFAM" id="SSF46689">
    <property type="entry name" value="Homeodomain-like"/>
    <property type="match status" value="1"/>
</dbReference>
<dbReference type="InterPro" id="IPR018060">
    <property type="entry name" value="HTH_AraC"/>
</dbReference>
<accession>A0A1A8XE92</accession>
<dbReference type="InterPro" id="IPR009057">
    <property type="entry name" value="Homeodomain-like_sf"/>
</dbReference>
<dbReference type="Pfam" id="PF12625">
    <property type="entry name" value="Arabinose_bd"/>
    <property type="match status" value="1"/>
</dbReference>
<dbReference type="Gene3D" id="1.10.10.60">
    <property type="entry name" value="Homeodomain-like"/>
    <property type="match status" value="1"/>
</dbReference>
<dbReference type="AlphaFoldDB" id="A0A1A8XE92"/>
<keyword evidence="1" id="KW-0805">Transcription regulation</keyword>
<dbReference type="Proteomes" id="UP000199169">
    <property type="component" value="Unassembled WGS sequence"/>
</dbReference>